<evidence type="ECO:0000313" key="2">
    <source>
        <dbReference type="EMBL" id="ABO96005.1"/>
    </source>
</evidence>
<dbReference type="PROSITE" id="PS51186">
    <property type="entry name" value="GNAT"/>
    <property type="match status" value="1"/>
</dbReference>
<dbReference type="RefSeq" id="XP_001417712.1">
    <property type="nucleotide sequence ID" value="XM_001417675.1"/>
</dbReference>
<dbReference type="InterPro" id="IPR000182">
    <property type="entry name" value="GNAT_dom"/>
</dbReference>
<evidence type="ECO:0000313" key="3">
    <source>
        <dbReference type="Proteomes" id="UP000001568"/>
    </source>
</evidence>
<sequence length="86" mass="9564">MRSVVVDDAMRRRGHGAALVRRATALALAEWDVVTVWCEKGLVKFYESCGYVYEPAKGRRYAEDDEAVLRATRDSVRDARGISTGG</sequence>
<dbReference type="GO" id="GO:0016747">
    <property type="term" value="F:acyltransferase activity, transferring groups other than amino-acyl groups"/>
    <property type="evidence" value="ECO:0007669"/>
    <property type="project" value="InterPro"/>
</dbReference>
<gene>
    <name evidence="2" type="ORF">OSTLU_31609</name>
</gene>
<dbReference type="AlphaFoldDB" id="A4RX90"/>
<protein>
    <recommendedName>
        <fullName evidence="1">N-acetyltransferase domain-containing protein</fullName>
    </recommendedName>
</protein>
<dbReference type="Gene3D" id="3.40.630.30">
    <property type="match status" value="1"/>
</dbReference>
<dbReference type="EMBL" id="CP000585">
    <property type="protein sequence ID" value="ABO96005.1"/>
    <property type="molecule type" value="Genomic_DNA"/>
</dbReference>
<organism evidence="2 3">
    <name type="scientific">Ostreococcus lucimarinus (strain CCE9901)</name>
    <dbReference type="NCBI Taxonomy" id="436017"/>
    <lineage>
        <taxon>Eukaryota</taxon>
        <taxon>Viridiplantae</taxon>
        <taxon>Chlorophyta</taxon>
        <taxon>Mamiellophyceae</taxon>
        <taxon>Mamiellales</taxon>
        <taxon>Bathycoccaceae</taxon>
        <taxon>Ostreococcus</taxon>
    </lineage>
</organism>
<accession>A4RX90</accession>
<proteinExistence type="predicted"/>
<evidence type="ECO:0000259" key="1">
    <source>
        <dbReference type="PROSITE" id="PS51186"/>
    </source>
</evidence>
<keyword evidence="3" id="KW-1185">Reference proteome</keyword>
<dbReference type="Pfam" id="PF13508">
    <property type="entry name" value="Acetyltransf_7"/>
    <property type="match status" value="1"/>
</dbReference>
<dbReference type="Proteomes" id="UP000001568">
    <property type="component" value="Chromosome 5"/>
</dbReference>
<dbReference type="Gramene" id="ABO96005">
    <property type="protein sequence ID" value="ABO96005"/>
    <property type="gene ID" value="OSTLU_31609"/>
</dbReference>
<reference evidence="2 3" key="1">
    <citation type="journal article" date="2007" name="Proc. Natl. Acad. Sci. U.S.A.">
        <title>The tiny eukaryote Ostreococcus provides genomic insights into the paradox of plankton speciation.</title>
        <authorList>
            <person name="Palenik B."/>
            <person name="Grimwood J."/>
            <person name="Aerts A."/>
            <person name="Rouze P."/>
            <person name="Salamov A."/>
            <person name="Putnam N."/>
            <person name="Dupont C."/>
            <person name="Jorgensen R."/>
            <person name="Derelle E."/>
            <person name="Rombauts S."/>
            <person name="Zhou K."/>
            <person name="Otillar R."/>
            <person name="Merchant S.S."/>
            <person name="Podell S."/>
            <person name="Gaasterland T."/>
            <person name="Napoli C."/>
            <person name="Gendler K."/>
            <person name="Manuell A."/>
            <person name="Tai V."/>
            <person name="Vallon O."/>
            <person name="Piganeau G."/>
            <person name="Jancek S."/>
            <person name="Heijde M."/>
            <person name="Jabbari K."/>
            <person name="Bowler C."/>
            <person name="Lohr M."/>
            <person name="Robbens S."/>
            <person name="Werner G."/>
            <person name="Dubchak I."/>
            <person name="Pazour G.J."/>
            <person name="Ren Q."/>
            <person name="Paulsen I."/>
            <person name="Delwiche C."/>
            <person name="Schmutz J."/>
            <person name="Rokhsar D."/>
            <person name="Van de Peer Y."/>
            <person name="Moreau H."/>
            <person name="Grigoriev I.V."/>
        </authorList>
    </citation>
    <scope>NUCLEOTIDE SEQUENCE [LARGE SCALE GENOMIC DNA]</scope>
    <source>
        <strain evidence="2 3">CCE9901</strain>
    </source>
</reference>
<feature type="domain" description="N-acetyltransferase" evidence="1">
    <location>
        <begin position="1"/>
        <end position="74"/>
    </location>
</feature>
<dbReference type="GeneID" id="5001694"/>
<dbReference type="SUPFAM" id="SSF55729">
    <property type="entry name" value="Acyl-CoA N-acyltransferases (Nat)"/>
    <property type="match status" value="1"/>
</dbReference>
<dbReference type="HOGENOM" id="CLU_2502022_0_0_1"/>
<dbReference type="KEGG" id="olu:OSTLU_31609"/>
<name>A4RX90_OSTLU</name>
<dbReference type="InterPro" id="IPR016181">
    <property type="entry name" value="Acyl_CoA_acyltransferase"/>
</dbReference>